<dbReference type="InterPro" id="IPR007184">
    <property type="entry name" value="Mannoside_phosphorylase"/>
</dbReference>
<reference evidence="4 5" key="1">
    <citation type="submission" date="2017-05" db="EMBL/GenBank/DDBJ databases">
        <authorList>
            <person name="Varghese N."/>
            <person name="Submissions S."/>
        </authorList>
    </citation>
    <scope>NUCLEOTIDE SEQUENCE [LARGE SCALE GENOMIC DNA]</scope>
    <source>
        <strain evidence="4 5">DSM 21194</strain>
    </source>
</reference>
<dbReference type="OrthoDB" id="9775877at2"/>
<keyword evidence="5" id="KW-1185">Reference proteome</keyword>
<comment type="similarity">
    <text evidence="3">Belongs to the glycosyl hydrolase 130 family.</text>
</comment>
<keyword evidence="2" id="KW-0808">Transferase</keyword>
<evidence type="ECO:0000256" key="2">
    <source>
        <dbReference type="ARBA" id="ARBA00022679"/>
    </source>
</evidence>
<dbReference type="RefSeq" id="WP_142713252.1">
    <property type="nucleotide sequence ID" value="NZ_FXTH01000003.1"/>
</dbReference>
<protein>
    <submittedName>
        <fullName evidence="4">Predicted glycosyl hydrolase, GH43/DUF377 family</fullName>
    </submittedName>
</protein>
<accession>A0A521BDJ2</accession>
<organism evidence="4 5">
    <name type="scientific">Fodinibius sediminis</name>
    <dbReference type="NCBI Taxonomy" id="1214077"/>
    <lineage>
        <taxon>Bacteria</taxon>
        <taxon>Pseudomonadati</taxon>
        <taxon>Balneolota</taxon>
        <taxon>Balneolia</taxon>
        <taxon>Balneolales</taxon>
        <taxon>Balneolaceae</taxon>
        <taxon>Fodinibius</taxon>
    </lineage>
</organism>
<proteinExistence type="inferred from homology"/>
<evidence type="ECO:0000256" key="1">
    <source>
        <dbReference type="ARBA" id="ARBA00022676"/>
    </source>
</evidence>
<dbReference type="PANTHER" id="PTHR34106">
    <property type="entry name" value="GLYCOSIDASE"/>
    <property type="match status" value="1"/>
</dbReference>
<keyword evidence="1" id="KW-0328">Glycosyltransferase</keyword>
<sequence>MHRSKNEQHSETISTALNVDRKSQTIERDSTRVICRFLMHGGDPARAKSIINRIFKLDQSEVKPLLDHVLEEFSDRHLNLRQILDNHYRLVRNYIPVEDVTCLSREQELLIGAYFSMEYAIESAALFNPSIVPHPDQTGVEKGSLRFIMSLRAVGEGHISSMVFRSGIISREGELTFDPPSSYVDTPEVLNPVYYRHLFYVKLREMGTCNSVAEYILEKLPKEFSREDLKNEIKALSDEPKFPEKEQLKCFKDMQRLADSNYELNFHEDHDLSERVIFPVSEEESGGIEDARFVQFRKDNGELVYYGTYTAYDGKTIMPQLIETYDFNHFKINTLNGNAIKNKNLALFPRKINDQYVMLSRQDGENNHIMFSDSIYFWQHSEIIQEPMEPWELIQIGNCGSPIETEYGWLVLTHGVGPIRTYSIGAILLDLEDPTKVIGRLEDPLLRAMEEERIGYVPNVVYTCGALRHYDRLIIPYSMSDVQPAIASVKIKELVDAMKKS</sequence>
<dbReference type="Gene3D" id="2.115.10.20">
    <property type="entry name" value="Glycosyl hydrolase domain, family 43"/>
    <property type="match status" value="1"/>
</dbReference>
<dbReference type="GO" id="GO:0016757">
    <property type="term" value="F:glycosyltransferase activity"/>
    <property type="evidence" value="ECO:0007669"/>
    <property type="project" value="UniProtKB-KW"/>
</dbReference>
<dbReference type="PANTHER" id="PTHR34106:SF4">
    <property type="entry name" value="BLL5143 PROTEIN"/>
    <property type="match status" value="1"/>
</dbReference>
<dbReference type="GO" id="GO:0016787">
    <property type="term" value="F:hydrolase activity"/>
    <property type="evidence" value="ECO:0007669"/>
    <property type="project" value="UniProtKB-KW"/>
</dbReference>
<dbReference type="SUPFAM" id="SSF75005">
    <property type="entry name" value="Arabinanase/levansucrase/invertase"/>
    <property type="match status" value="1"/>
</dbReference>
<dbReference type="InterPro" id="IPR023296">
    <property type="entry name" value="Glyco_hydro_beta-prop_sf"/>
</dbReference>
<dbReference type="Proteomes" id="UP000317593">
    <property type="component" value="Unassembled WGS sequence"/>
</dbReference>
<evidence type="ECO:0000256" key="3">
    <source>
        <dbReference type="ARBA" id="ARBA00024356"/>
    </source>
</evidence>
<evidence type="ECO:0000313" key="5">
    <source>
        <dbReference type="Proteomes" id="UP000317593"/>
    </source>
</evidence>
<dbReference type="Pfam" id="PF04041">
    <property type="entry name" value="Glyco_hydro_130"/>
    <property type="match status" value="1"/>
</dbReference>
<dbReference type="EMBL" id="FXTH01000003">
    <property type="protein sequence ID" value="SMO45147.1"/>
    <property type="molecule type" value="Genomic_DNA"/>
</dbReference>
<keyword evidence="4" id="KW-0378">Hydrolase</keyword>
<gene>
    <name evidence="4" type="ORF">SAMN06265218_10314</name>
</gene>
<evidence type="ECO:0000313" key="4">
    <source>
        <dbReference type="EMBL" id="SMO45147.1"/>
    </source>
</evidence>
<dbReference type="CDD" id="cd18613">
    <property type="entry name" value="GH130"/>
    <property type="match status" value="1"/>
</dbReference>
<dbReference type="AlphaFoldDB" id="A0A521BDJ2"/>
<name>A0A521BDJ2_9BACT</name>